<name>A0A7J0EPI7_9ERIC</name>
<feature type="region of interest" description="Disordered" evidence="1">
    <location>
        <begin position="206"/>
        <end position="228"/>
    </location>
</feature>
<evidence type="ECO:0000313" key="2">
    <source>
        <dbReference type="EMBL" id="GFY88353.1"/>
    </source>
</evidence>
<dbReference type="AlphaFoldDB" id="A0A7J0EPI7"/>
<keyword evidence="3" id="KW-1185">Reference proteome</keyword>
<dbReference type="EMBL" id="BJWL01000006">
    <property type="protein sequence ID" value="GFY88353.1"/>
    <property type="molecule type" value="Genomic_DNA"/>
</dbReference>
<evidence type="ECO:0000256" key="1">
    <source>
        <dbReference type="SAM" id="MobiDB-lite"/>
    </source>
</evidence>
<organism evidence="2 3">
    <name type="scientific">Actinidia rufa</name>
    <dbReference type="NCBI Taxonomy" id="165716"/>
    <lineage>
        <taxon>Eukaryota</taxon>
        <taxon>Viridiplantae</taxon>
        <taxon>Streptophyta</taxon>
        <taxon>Embryophyta</taxon>
        <taxon>Tracheophyta</taxon>
        <taxon>Spermatophyta</taxon>
        <taxon>Magnoliopsida</taxon>
        <taxon>eudicotyledons</taxon>
        <taxon>Gunneridae</taxon>
        <taxon>Pentapetalae</taxon>
        <taxon>asterids</taxon>
        <taxon>Ericales</taxon>
        <taxon>Actinidiaceae</taxon>
        <taxon>Actinidia</taxon>
    </lineage>
</organism>
<protein>
    <submittedName>
        <fullName evidence="2">Uncharacterized protein</fullName>
    </submittedName>
</protein>
<reference evidence="2 3" key="1">
    <citation type="submission" date="2019-07" db="EMBL/GenBank/DDBJ databases">
        <title>De Novo Assembly of kiwifruit Actinidia rufa.</title>
        <authorList>
            <person name="Sugita-Konishi S."/>
            <person name="Sato K."/>
            <person name="Mori E."/>
            <person name="Abe Y."/>
            <person name="Kisaki G."/>
            <person name="Hamano K."/>
            <person name="Suezawa K."/>
            <person name="Otani M."/>
            <person name="Fukuda T."/>
            <person name="Manabe T."/>
            <person name="Gomi K."/>
            <person name="Tabuchi M."/>
            <person name="Akimitsu K."/>
            <person name="Kataoka I."/>
        </authorList>
    </citation>
    <scope>NUCLEOTIDE SEQUENCE [LARGE SCALE GENOMIC DNA]</scope>
    <source>
        <strain evidence="3">cv. Fuchu</strain>
    </source>
</reference>
<evidence type="ECO:0000313" key="3">
    <source>
        <dbReference type="Proteomes" id="UP000585474"/>
    </source>
</evidence>
<proteinExistence type="predicted"/>
<gene>
    <name evidence="2" type="ORF">Acr_06g0002930</name>
</gene>
<accession>A0A7J0EPI7</accession>
<sequence>MELVSQGKGFVLNESISIENQGFVELGFPETMGKSWIGKILVKDCFGSKVVREKFSTPITSTTNAFSEEKDFCSSGVESNSRDSSLIDLNLGRIADHRDGQDLSSYLPAKRVQACGSTLQNIKNVLFYVELRIKAVGVKSFACGIRAARSHGHPQKSVIEFQNEVSEILARHESNFDQIHNTLRTILAKLRALQTNLKTTDVNPFAPGDTPHHHHSSTPTVHPTFKSQTQETLDSHRVVLNILQVTMISVDGSLMCEFTLAELGGDDNLDGDCRSCILRVIKEW</sequence>
<dbReference type="Proteomes" id="UP000585474">
    <property type="component" value="Unassembled WGS sequence"/>
</dbReference>
<comment type="caution">
    <text evidence="2">The sequence shown here is derived from an EMBL/GenBank/DDBJ whole genome shotgun (WGS) entry which is preliminary data.</text>
</comment>